<dbReference type="AlphaFoldDB" id="A0A0A2N3I9"/>
<dbReference type="OrthoDB" id="946254at2"/>
<feature type="transmembrane region" description="Helical" evidence="1">
    <location>
        <begin position="27"/>
        <end position="48"/>
    </location>
</feature>
<keyword evidence="1" id="KW-1133">Transmembrane helix</keyword>
<dbReference type="EMBL" id="JRLY01000001">
    <property type="protein sequence ID" value="KGO95020.1"/>
    <property type="molecule type" value="Genomic_DNA"/>
</dbReference>
<feature type="transmembrane region" description="Helical" evidence="1">
    <location>
        <begin position="54"/>
        <end position="74"/>
    </location>
</feature>
<dbReference type="RefSeq" id="WP_026992400.1">
    <property type="nucleotide sequence ID" value="NZ_JRLY01000001.1"/>
</dbReference>
<dbReference type="Proteomes" id="UP000030111">
    <property type="component" value="Unassembled WGS sequence"/>
</dbReference>
<evidence type="ECO:0000313" key="3">
    <source>
        <dbReference type="Proteomes" id="UP000030111"/>
    </source>
</evidence>
<organism evidence="2 3">
    <name type="scientific">Flavobacterium subsaxonicum WB 4.1-42 = DSM 21790</name>
    <dbReference type="NCBI Taxonomy" id="1121898"/>
    <lineage>
        <taxon>Bacteria</taxon>
        <taxon>Pseudomonadati</taxon>
        <taxon>Bacteroidota</taxon>
        <taxon>Flavobacteriia</taxon>
        <taxon>Flavobacteriales</taxon>
        <taxon>Flavobacteriaceae</taxon>
        <taxon>Flavobacterium</taxon>
    </lineage>
</organism>
<gene>
    <name evidence="2" type="ORF">Q766_02605</name>
</gene>
<keyword evidence="3" id="KW-1185">Reference proteome</keyword>
<name>A0A0A2N3I9_9FLAO</name>
<sequence length="230" mass="26442">MPFYQNPPDGGMPYAETNMQHAFPEPFNTITSCFFLVIAIYWTFKLWGKVREHAFLSVALALLYIGGIGGTIYHGLRQWRIFIMMDWLPIMLLCVAAGVYFLGKLTRWYYAMAFVLLYAGFQVFARRQMMQGNIQLYININYAVLAGMVLLPVLGYLISTKFKNGHWVGLALLAFIFALTFRVADKWGWIAEGTHFLWHTFGAVAASCMFQYIYLLNKKDPDIITSHEKV</sequence>
<feature type="transmembrane region" description="Helical" evidence="1">
    <location>
        <begin position="81"/>
        <end position="102"/>
    </location>
</feature>
<accession>A0A0A2N3I9</accession>
<proteinExistence type="predicted"/>
<evidence type="ECO:0008006" key="4">
    <source>
        <dbReference type="Google" id="ProtNLM"/>
    </source>
</evidence>
<feature type="transmembrane region" description="Helical" evidence="1">
    <location>
        <begin position="108"/>
        <end position="125"/>
    </location>
</feature>
<dbReference type="STRING" id="1121898.GCA_000422725_00992"/>
<comment type="caution">
    <text evidence="2">The sequence shown here is derived from an EMBL/GenBank/DDBJ whole genome shotgun (WGS) entry which is preliminary data.</text>
</comment>
<feature type="transmembrane region" description="Helical" evidence="1">
    <location>
        <begin position="196"/>
        <end position="215"/>
    </location>
</feature>
<keyword evidence="1" id="KW-0472">Membrane</keyword>
<reference evidence="2 3" key="1">
    <citation type="submission" date="2013-09" db="EMBL/GenBank/DDBJ databases">
        <authorList>
            <person name="Zeng Z."/>
            <person name="Chen C."/>
        </authorList>
    </citation>
    <scope>NUCLEOTIDE SEQUENCE [LARGE SCALE GENOMIC DNA]</scope>
    <source>
        <strain evidence="2 3">WB 4.1-42</strain>
    </source>
</reference>
<feature type="transmembrane region" description="Helical" evidence="1">
    <location>
        <begin position="137"/>
        <end position="159"/>
    </location>
</feature>
<dbReference type="eggNOG" id="ENOG50329GZ">
    <property type="taxonomic scope" value="Bacteria"/>
</dbReference>
<keyword evidence="1" id="KW-0812">Transmembrane</keyword>
<feature type="transmembrane region" description="Helical" evidence="1">
    <location>
        <begin position="165"/>
        <end position="184"/>
    </location>
</feature>
<evidence type="ECO:0000256" key="1">
    <source>
        <dbReference type="SAM" id="Phobius"/>
    </source>
</evidence>
<evidence type="ECO:0000313" key="2">
    <source>
        <dbReference type="EMBL" id="KGO95020.1"/>
    </source>
</evidence>
<protein>
    <recommendedName>
        <fullName evidence="4">Hemolysin III</fullName>
    </recommendedName>
</protein>